<feature type="domain" description="C2H2-type" evidence="7">
    <location>
        <begin position="564"/>
        <end position="592"/>
    </location>
</feature>
<dbReference type="SUPFAM" id="SSF57667">
    <property type="entry name" value="beta-beta-alpha zinc fingers"/>
    <property type="match status" value="3"/>
</dbReference>
<dbReference type="OrthoDB" id="5860767at2759"/>
<dbReference type="KEGG" id="spu:579988"/>
<feature type="compositionally biased region" description="Basic and acidic residues" evidence="6">
    <location>
        <begin position="439"/>
        <end position="448"/>
    </location>
</feature>
<evidence type="ECO:0000259" key="7">
    <source>
        <dbReference type="PROSITE" id="PS50157"/>
    </source>
</evidence>
<dbReference type="GO" id="GO:0000977">
    <property type="term" value="F:RNA polymerase II transcription regulatory region sequence-specific DNA binding"/>
    <property type="evidence" value="ECO:0000318"/>
    <property type="project" value="GO_Central"/>
</dbReference>
<feature type="domain" description="C2H2-type" evidence="7">
    <location>
        <begin position="476"/>
        <end position="503"/>
    </location>
</feature>
<reference evidence="8" key="2">
    <citation type="submission" date="2021-01" db="UniProtKB">
        <authorList>
            <consortium name="EnsemblMetazoa"/>
        </authorList>
    </citation>
    <scope>IDENTIFICATION</scope>
</reference>
<dbReference type="GeneID" id="579988"/>
<feature type="domain" description="C2H2-type" evidence="7">
    <location>
        <begin position="536"/>
        <end position="563"/>
    </location>
</feature>
<evidence type="ECO:0000256" key="6">
    <source>
        <dbReference type="SAM" id="MobiDB-lite"/>
    </source>
</evidence>
<feature type="region of interest" description="Disordered" evidence="6">
    <location>
        <begin position="993"/>
        <end position="1013"/>
    </location>
</feature>
<dbReference type="PANTHER" id="PTHR24403">
    <property type="entry name" value="ZINC FINGER PROTEIN"/>
    <property type="match status" value="1"/>
</dbReference>
<dbReference type="Pfam" id="PF19627">
    <property type="entry name" value="ADNP_N"/>
    <property type="match status" value="1"/>
</dbReference>
<keyword evidence="1" id="KW-0479">Metal-binding</keyword>
<accession>A0A7M7N6N5</accession>
<dbReference type="RefSeq" id="XP_011672959.2">
    <property type="nucleotide sequence ID" value="XM_011674657.2"/>
</dbReference>
<dbReference type="InterPro" id="IPR013087">
    <property type="entry name" value="Znf_C2H2_type"/>
</dbReference>
<proteinExistence type="predicted"/>
<dbReference type="InterPro" id="IPR036236">
    <property type="entry name" value="Znf_C2H2_sf"/>
</dbReference>
<feature type="compositionally biased region" description="Basic residues" evidence="6">
    <location>
        <begin position="148"/>
        <end position="158"/>
    </location>
</feature>
<organism evidence="8 9">
    <name type="scientific">Strongylocentrotus purpuratus</name>
    <name type="common">Purple sea urchin</name>
    <dbReference type="NCBI Taxonomy" id="7668"/>
    <lineage>
        <taxon>Eukaryota</taxon>
        <taxon>Metazoa</taxon>
        <taxon>Echinodermata</taxon>
        <taxon>Eleutherozoa</taxon>
        <taxon>Echinozoa</taxon>
        <taxon>Echinoidea</taxon>
        <taxon>Euechinoidea</taxon>
        <taxon>Echinacea</taxon>
        <taxon>Camarodonta</taxon>
        <taxon>Echinidea</taxon>
        <taxon>Strongylocentrotidae</taxon>
        <taxon>Strongylocentrotus</taxon>
    </lineage>
</organism>
<dbReference type="OMA" id="AMETHKK"/>
<evidence type="ECO:0000313" key="9">
    <source>
        <dbReference type="Proteomes" id="UP000007110"/>
    </source>
</evidence>
<dbReference type="RefSeq" id="XP_030831223.1">
    <property type="nucleotide sequence ID" value="XM_030975363.1"/>
</dbReference>
<feature type="compositionally biased region" description="Basic and acidic residues" evidence="6">
    <location>
        <begin position="103"/>
        <end position="118"/>
    </location>
</feature>
<feature type="region of interest" description="Disordered" evidence="6">
    <location>
        <begin position="244"/>
        <end position="270"/>
    </location>
</feature>
<reference evidence="9" key="1">
    <citation type="submission" date="2015-02" db="EMBL/GenBank/DDBJ databases">
        <title>Genome sequencing for Strongylocentrotus purpuratus.</title>
        <authorList>
            <person name="Murali S."/>
            <person name="Liu Y."/>
            <person name="Vee V."/>
            <person name="English A."/>
            <person name="Wang M."/>
            <person name="Skinner E."/>
            <person name="Han Y."/>
            <person name="Muzny D.M."/>
            <person name="Worley K.C."/>
            <person name="Gibbs R.A."/>
        </authorList>
    </citation>
    <scope>NUCLEOTIDE SEQUENCE</scope>
</reference>
<dbReference type="EnsemblMetazoa" id="XM_030975363">
    <property type="protein sequence ID" value="XP_030831223"/>
    <property type="gene ID" value="LOC579988"/>
</dbReference>
<feature type="domain" description="C2H2-type" evidence="7">
    <location>
        <begin position="375"/>
        <end position="405"/>
    </location>
</feature>
<feature type="compositionally biased region" description="Basic and acidic residues" evidence="6">
    <location>
        <begin position="186"/>
        <end position="199"/>
    </location>
</feature>
<evidence type="ECO:0000256" key="5">
    <source>
        <dbReference type="PROSITE-ProRule" id="PRU00042"/>
    </source>
</evidence>
<dbReference type="Pfam" id="PF00096">
    <property type="entry name" value="zf-C2H2"/>
    <property type="match status" value="1"/>
</dbReference>
<dbReference type="Gene3D" id="3.30.160.60">
    <property type="entry name" value="Classic Zinc Finger"/>
    <property type="match status" value="6"/>
</dbReference>
<feature type="domain" description="C2H2-type" evidence="7">
    <location>
        <begin position="628"/>
        <end position="655"/>
    </location>
</feature>
<evidence type="ECO:0000256" key="1">
    <source>
        <dbReference type="ARBA" id="ARBA00022723"/>
    </source>
</evidence>
<keyword evidence="3 5" id="KW-0863">Zinc-finger</keyword>
<sequence length="1013" mass="114321">MMSTEQAAKANVMYSCKICPYTNGTQEAIAVHFLKQHMDVDFCSLSEPVVDTSQACMEESPAQKETTNGEEPGRTLRRRSQRKGKTTTSTTADGSNLLEDEDQNRLAEDSDKCGKEVRSANTRSRRQAVVKKADGSSAQESNDEGLGRGKRKKSTPKRFKTEDDQSNVTDTKVDKSMSPASMKTLQKNDSHETMRKDEGNVISQQVEEGSSEVASCKQKTVSKTKGETQKPIGKRAVPKLLNTVKEKTELSQNVTSSRSTRRSSKASSTSIKVETINQKIKRLPIPIEKFKKKLDHMVNDWKIEQERKKEGLFQTCSFANCLMKLTENEMKLHESCHVKSMDGLRCPNCEFMCIYWWLMRKHLRNKHKMWIERTFQCDQENCERKFIRSNQLCKHVMDKHFKEDLLDRILKGEFDHKEFEIDEAEEQLVPTSVRKRRQVRPDETGESRKKNKKRRLRDVVGDSDATENDHRGKVTFVCDLCLSKFKDENTMEAHKKEHETSQEKMLFCPDCGNVCDGSEMLKNHYRNEHKRKLMRHQCEQCPFATDKFYQMNAHLAIHTGQKGVMCDQCGKWLANQYNLKVHEYRKHSSKEQMTVTCSACPYKCADKSILRDHIKQHHKSMLKNPIYHNCPHCDYVGHKRQSLEFHMRIHMEQRRFKCHLCPYASKTKNHLKIHMQTHDGFQSASCPDCNFKAASKKRLSEHIMRRHLDVEPYLCKVCGWRTAYSGNMWKHINQHKKKLGDDMQDEPVAVELELLKGTVLPEMPKAPTGKTRGQSGVGNMLGDLVLNSSQTDQVDICLDELSGKQDASNAPGNELQVLQFSGDDAQRTYLGGGDEEIQIVQIGEDALGVTPGVGEQVLAHIQHGDSSQLQLQSSRMEIFITHDGNAGQSEEAVEVLHVREDGSIVSSTMNRDVEVAVLALAQLEPGTHATELPTAGGDGGRITILQTVQQNQETSMESNPAVGGCIEGGIPVEPSVNTCKTFTVADTVMTIPATGQSGDGLPCNPQESIPSGV</sequence>
<dbReference type="Proteomes" id="UP000007110">
    <property type="component" value="Unassembled WGS sequence"/>
</dbReference>
<evidence type="ECO:0000256" key="4">
    <source>
        <dbReference type="ARBA" id="ARBA00022833"/>
    </source>
</evidence>
<name>A0A7M7N6N5_STRPU</name>
<keyword evidence="9" id="KW-1185">Reference proteome</keyword>
<dbReference type="GO" id="GO:0000981">
    <property type="term" value="F:DNA-binding transcription factor activity, RNA polymerase II-specific"/>
    <property type="evidence" value="ECO:0000318"/>
    <property type="project" value="GO_Central"/>
</dbReference>
<evidence type="ECO:0000256" key="2">
    <source>
        <dbReference type="ARBA" id="ARBA00022737"/>
    </source>
</evidence>
<dbReference type="AlphaFoldDB" id="A0A7M7N6N5"/>
<dbReference type="GO" id="GO:0005634">
    <property type="term" value="C:nucleus"/>
    <property type="evidence" value="ECO:0000318"/>
    <property type="project" value="GO_Central"/>
</dbReference>
<feature type="region of interest" description="Disordered" evidence="6">
    <location>
        <begin position="55"/>
        <end position="231"/>
    </location>
</feature>
<evidence type="ECO:0000313" key="8">
    <source>
        <dbReference type="EnsemblMetazoa" id="XP_030831223"/>
    </source>
</evidence>
<dbReference type="PROSITE" id="PS00028">
    <property type="entry name" value="ZINC_FINGER_C2H2_1"/>
    <property type="match status" value="3"/>
</dbReference>
<dbReference type="EnsemblMetazoa" id="XM_011674657">
    <property type="protein sequence ID" value="XP_011672959"/>
    <property type="gene ID" value="LOC579988"/>
</dbReference>
<dbReference type="PANTHER" id="PTHR24403:SF109">
    <property type="entry name" value="ZINC FINGER PROTEIN 845-LIKE"/>
    <property type="match status" value="1"/>
</dbReference>
<keyword evidence="2" id="KW-0677">Repeat</keyword>
<dbReference type="GO" id="GO:0008270">
    <property type="term" value="F:zinc ion binding"/>
    <property type="evidence" value="ECO:0007669"/>
    <property type="project" value="UniProtKB-KW"/>
</dbReference>
<dbReference type="PROSITE" id="PS50157">
    <property type="entry name" value="ZINC_FINGER_C2H2_2"/>
    <property type="match status" value="6"/>
</dbReference>
<evidence type="ECO:0000256" key="3">
    <source>
        <dbReference type="ARBA" id="ARBA00022771"/>
    </source>
</evidence>
<keyword evidence="4" id="KW-0862">Zinc</keyword>
<dbReference type="InterPro" id="IPR045762">
    <property type="entry name" value="ADNP_Znf"/>
</dbReference>
<dbReference type="InterPro" id="IPR050688">
    <property type="entry name" value="Zinc_finger/UBP_domain"/>
</dbReference>
<dbReference type="InParanoid" id="A0A7M7N6N5"/>
<feature type="compositionally biased region" description="Basic residues" evidence="6">
    <location>
        <begin position="75"/>
        <end position="85"/>
    </location>
</feature>
<dbReference type="GO" id="GO:0006357">
    <property type="term" value="P:regulation of transcription by RNA polymerase II"/>
    <property type="evidence" value="ECO:0000318"/>
    <property type="project" value="GO_Central"/>
</dbReference>
<feature type="region of interest" description="Disordered" evidence="6">
    <location>
        <begin position="430"/>
        <end position="467"/>
    </location>
</feature>
<feature type="domain" description="C2H2-type" evidence="7">
    <location>
        <begin position="656"/>
        <end position="683"/>
    </location>
</feature>
<protein>
    <recommendedName>
        <fullName evidence="7">C2H2-type domain-containing protein</fullName>
    </recommendedName>
</protein>
<dbReference type="SMART" id="SM00355">
    <property type="entry name" value="ZnF_C2H2"/>
    <property type="match status" value="13"/>
</dbReference>